<evidence type="ECO:0000313" key="2">
    <source>
        <dbReference type="EMBL" id="KHJ99171.1"/>
    </source>
</evidence>
<feature type="region of interest" description="Disordered" evidence="1">
    <location>
        <begin position="1"/>
        <end position="20"/>
    </location>
</feature>
<protein>
    <submittedName>
        <fullName evidence="2">Uncharacterized protein</fullName>
    </submittedName>
</protein>
<reference evidence="2 3" key="1">
    <citation type="submission" date="2014-03" db="EMBL/GenBank/DDBJ databases">
        <title>Draft genome of the hookworm Oesophagostomum dentatum.</title>
        <authorList>
            <person name="Mitreva M."/>
        </authorList>
    </citation>
    <scope>NUCLEOTIDE SEQUENCE [LARGE SCALE GENOMIC DNA]</scope>
    <source>
        <strain evidence="2 3">OD-Hann</strain>
    </source>
</reference>
<accession>A0A0B1TSV7</accession>
<name>A0A0B1TSV7_OESDE</name>
<gene>
    <name evidence="2" type="ORF">OESDEN_00833</name>
</gene>
<evidence type="ECO:0000313" key="3">
    <source>
        <dbReference type="Proteomes" id="UP000053660"/>
    </source>
</evidence>
<dbReference type="AlphaFoldDB" id="A0A0B1TSV7"/>
<dbReference type="Proteomes" id="UP000053660">
    <property type="component" value="Unassembled WGS sequence"/>
</dbReference>
<keyword evidence="3" id="KW-1185">Reference proteome</keyword>
<organism evidence="2 3">
    <name type="scientific">Oesophagostomum dentatum</name>
    <name type="common">Nodular worm</name>
    <dbReference type="NCBI Taxonomy" id="61180"/>
    <lineage>
        <taxon>Eukaryota</taxon>
        <taxon>Metazoa</taxon>
        <taxon>Ecdysozoa</taxon>
        <taxon>Nematoda</taxon>
        <taxon>Chromadorea</taxon>
        <taxon>Rhabditida</taxon>
        <taxon>Rhabditina</taxon>
        <taxon>Rhabditomorpha</taxon>
        <taxon>Strongyloidea</taxon>
        <taxon>Strongylidae</taxon>
        <taxon>Oesophagostomum</taxon>
    </lineage>
</organism>
<proteinExistence type="predicted"/>
<dbReference type="EMBL" id="KN549238">
    <property type="protein sequence ID" value="KHJ99171.1"/>
    <property type="molecule type" value="Genomic_DNA"/>
</dbReference>
<sequence length="71" mass="7779">MYSEGANISSSKDYISIPQNNPDMDYVQTTTFFNSLYPKCANSSTPEYNVMNGKMEQSYGSFASGVSTPGQ</sequence>
<dbReference type="OrthoDB" id="6413693at2759"/>
<evidence type="ECO:0000256" key="1">
    <source>
        <dbReference type="SAM" id="MobiDB-lite"/>
    </source>
</evidence>